<evidence type="ECO:0000313" key="8">
    <source>
        <dbReference type="Proteomes" id="UP000483379"/>
    </source>
</evidence>
<evidence type="ECO:0000256" key="6">
    <source>
        <dbReference type="RuleBase" id="RU003560"/>
    </source>
</evidence>
<evidence type="ECO:0000256" key="4">
    <source>
        <dbReference type="ARBA" id="ARBA00022679"/>
    </source>
</evidence>
<keyword evidence="3 7" id="KW-0032">Aminotransferase</keyword>
<dbReference type="SUPFAM" id="SSF53383">
    <property type="entry name" value="PLP-dependent transferases"/>
    <property type="match status" value="1"/>
</dbReference>
<evidence type="ECO:0000256" key="2">
    <source>
        <dbReference type="ARBA" id="ARBA00008954"/>
    </source>
</evidence>
<dbReference type="AlphaFoldDB" id="A0A6M0JSC9"/>
<dbReference type="Gene3D" id="3.90.1150.10">
    <property type="entry name" value="Aspartate Aminotransferase, domain 1"/>
    <property type="match status" value="1"/>
</dbReference>
<dbReference type="InterPro" id="IPR005814">
    <property type="entry name" value="Aminotrans_3"/>
</dbReference>
<keyword evidence="4 7" id="KW-0808">Transferase</keyword>
<comment type="caution">
    <text evidence="7">The sequence shown here is derived from an EMBL/GenBank/DDBJ whole genome shotgun (WGS) entry which is preliminary data.</text>
</comment>
<dbReference type="Proteomes" id="UP000483379">
    <property type="component" value="Unassembled WGS sequence"/>
</dbReference>
<dbReference type="PANTHER" id="PTHR43094">
    <property type="entry name" value="AMINOTRANSFERASE"/>
    <property type="match status" value="1"/>
</dbReference>
<keyword evidence="5 6" id="KW-0663">Pyridoxal phosphate</keyword>
<name>A0A6M0JSC9_9GAMM</name>
<comment type="cofactor">
    <cofactor evidence="1">
        <name>pyridoxal 5'-phosphate</name>
        <dbReference type="ChEBI" id="CHEBI:597326"/>
    </cofactor>
</comment>
<dbReference type="Pfam" id="PF00202">
    <property type="entry name" value="Aminotran_3"/>
    <property type="match status" value="1"/>
</dbReference>
<dbReference type="FunFam" id="3.40.640.10:FF:000014">
    <property type="entry name" value="Adenosylmethionine-8-amino-7-oxononanoate aminotransferase, probable"/>
    <property type="match status" value="1"/>
</dbReference>
<dbReference type="CDD" id="cd00610">
    <property type="entry name" value="OAT_like"/>
    <property type="match status" value="1"/>
</dbReference>
<dbReference type="EMBL" id="JAAIJQ010000002">
    <property type="protein sequence ID" value="NEV60426.1"/>
    <property type="molecule type" value="Genomic_DNA"/>
</dbReference>
<dbReference type="GO" id="GO:0008483">
    <property type="term" value="F:transaminase activity"/>
    <property type="evidence" value="ECO:0007669"/>
    <property type="project" value="UniProtKB-KW"/>
</dbReference>
<dbReference type="RefSeq" id="WP_164450472.1">
    <property type="nucleotide sequence ID" value="NZ_JAAIJQ010000002.1"/>
</dbReference>
<comment type="similarity">
    <text evidence="2 6">Belongs to the class-III pyridoxal-phosphate-dependent aminotransferase family.</text>
</comment>
<dbReference type="GO" id="GO:0030170">
    <property type="term" value="F:pyridoxal phosphate binding"/>
    <property type="evidence" value="ECO:0007669"/>
    <property type="project" value="InterPro"/>
</dbReference>
<evidence type="ECO:0000256" key="1">
    <source>
        <dbReference type="ARBA" id="ARBA00001933"/>
    </source>
</evidence>
<keyword evidence="8" id="KW-1185">Reference proteome</keyword>
<evidence type="ECO:0000256" key="3">
    <source>
        <dbReference type="ARBA" id="ARBA00022576"/>
    </source>
</evidence>
<dbReference type="InterPro" id="IPR015421">
    <property type="entry name" value="PyrdxlP-dep_Trfase_major"/>
</dbReference>
<protein>
    <submittedName>
        <fullName evidence="7">Aminotransferase</fullName>
    </submittedName>
</protein>
<dbReference type="Gene3D" id="3.40.640.10">
    <property type="entry name" value="Type I PLP-dependent aspartate aminotransferase-like (Major domain)"/>
    <property type="match status" value="1"/>
</dbReference>
<accession>A0A6M0JSC9</accession>
<dbReference type="InterPro" id="IPR015424">
    <property type="entry name" value="PyrdxlP-dep_Trfase"/>
</dbReference>
<dbReference type="InterPro" id="IPR049704">
    <property type="entry name" value="Aminotrans_3_PPA_site"/>
</dbReference>
<evidence type="ECO:0000256" key="5">
    <source>
        <dbReference type="ARBA" id="ARBA00022898"/>
    </source>
</evidence>
<dbReference type="InterPro" id="IPR015422">
    <property type="entry name" value="PyrdxlP-dep_Trfase_small"/>
</dbReference>
<evidence type="ECO:0000313" key="7">
    <source>
        <dbReference type="EMBL" id="NEV60426.1"/>
    </source>
</evidence>
<dbReference type="PANTHER" id="PTHR43094:SF1">
    <property type="entry name" value="AMINOTRANSFERASE CLASS-III"/>
    <property type="match status" value="1"/>
</dbReference>
<proteinExistence type="inferred from homology"/>
<sequence>MTTQVKAAAAYPAATTEQISQTDKRHTLHPWADLATAPTTGDLVISKGEGYHVYDSDGKRYIDGIAGMWCVNIGYGSSEIAEAMAKQARELAYYTPFGAMTNPLSAELARVLAEMAPGDLNRVQFTTSGSGAVDSAIRFVHFYFNAIGKPEKKHIISRLESYHGSSYLTASLSGKQVDRTYFHYMDDIIHHISGPNPYRREPGLSLEAYCQQLLDEFEAKIRELGAESIACFLAEPIMGSGGVLVPPPGYHKGMKALCEKYDILYILDEVVTGFGRLGHFFSAEPVWGITPDLITCAKGITSGYQPMGAVLISDRLFDRISGDNAPEAAYFTNGYTYSGHPITCAAALKNIEIIKRDRLCEHVREIGPYFLERLKTLEQYEIVGETRGNHLMACVECNISGNPVAAEAKDITAARTVDKYCDEAGLIVRPYEALLILSPPLVIDKKGIDELVSIMAQGIERATEELKAEGLI</sequence>
<dbReference type="GO" id="GO:0005829">
    <property type="term" value="C:cytosol"/>
    <property type="evidence" value="ECO:0007669"/>
    <property type="project" value="TreeGrafter"/>
</dbReference>
<dbReference type="PROSITE" id="PS00600">
    <property type="entry name" value="AA_TRANSFER_CLASS_3"/>
    <property type="match status" value="1"/>
</dbReference>
<reference evidence="7 8" key="1">
    <citation type="submission" date="2020-02" db="EMBL/GenBank/DDBJ databases">
        <title>Genome sequences of Thiorhodococcus mannitoliphagus and Thiorhodococcus minor, purple sulfur photosynthetic bacteria in the gammaproteobacterial family, Chromatiaceae.</title>
        <authorList>
            <person name="Aviles F.A."/>
            <person name="Meyer T.E."/>
            <person name="Kyndt J.A."/>
        </authorList>
    </citation>
    <scope>NUCLEOTIDE SEQUENCE [LARGE SCALE GENOMIC DNA]</scope>
    <source>
        <strain evidence="7 8">DSM 11518</strain>
    </source>
</reference>
<dbReference type="NCBIfam" id="NF005447">
    <property type="entry name" value="PRK07036.1"/>
    <property type="match status" value="1"/>
</dbReference>
<organism evidence="7 8">
    <name type="scientific">Thiorhodococcus minor</name>
    <dbReference type="NCBI Taxonomy" id="57489"/>
    <lineage>
        <taxon>Bacteria</taxon>
        <taxon>Pseudomonadati</taxon>
        <taxon>Pseudomonadota</taxon>
        <taxon>Gammaproteobacteria</taxon>
        <taxon>Chromatiales</taxon>
        <taxon>Chromatiaceae</taxon>
        <taxon>Thiorhodococcus</taxon>
    </lineage>
</organism>
<gene>
    <name evidence="7" type="ORF">G3446_00715</name>
</gene>
<dbReference type="PIRSF" id="PIRSF000521">
    <property type="entry name" value="Transaminase_4ab_Lys_Orn"/>
    <property type="match status" value="1"/>
</dbReference>